<evidence type="ECO:0000256" key="1">
    <source>
        <dbReference type="SAM" id="Phobius"/>
    </source>
</evidence>
<proteinExistence type="predicted"/>
<evidence type="ECO:0000259" key="2">
    <source>
        <dbReference type="Pfam" id="PF22570"/>
    </source>
</evidence>
<dbReference type="AlphaFoldDB" id="A0A323TI90"/>
<dbReference type="OrthoDB" id="2989824at2"/>
<feature type="transmembrane region" description="Helical" evidence="1">
    <location>
        <begin position="142"/>
        <end position="158"/>
    </location>
</feature>
<feature type="transmembrane region" description="Helical" evidence="1">
    <location>
        <begin position="111"/>
        <end position="130"/>
    </location>
</feature>
<dbReference type="RefSeq" id="WP_110609696.1">
    <property type="nucleotide sequence ID" value="NZ_PDOD01000002.1"/>
</dbReference>
<name>A0A323TI90_9BACI</name>
<feature type="transmembrane region" description="Helical" evidence="1">
    <location>
        <begin position="61"/>
        <end position="80"/>
    </location>
</feature>
<evidence type="ECO:0000313" key="4">
    <source>
        <dbReference type="Proteomes" id="UP000248214"/>
    </source>
</evidence>
<dbReference type="Pfam" id="PF22570">
    <property type="entry name" value="LiaF-TM"/>
    <property type="match status" value="1"/>
</dbReference>
<dbReference type="InterPro" id="IPR054331">
    <property type="entry name" value="LiaF_TM"/>
</dbReference>
<feature type="transmembrane region" description="Helical" evidence="1">
    <location>
        <begin position="36"/>
        <end position="54"/>
    </location>
</feature>
<keyword evidence="4" id="KW-1185">Reference proteome</keyword>
<feature type="domain" description="LiaF transmembrane" evidence="2">
    <location>
        <begin position="9"/>
        <end position="106"/>
    </location>
</feature>
<accession>A0A323TI90</accession>
<sequence>MKSNRTLPGVMLIIVGIYFLSQQFDFSLPYTDILLKWPSILLFFGLALTFQGFSNRDDHKMFSGIVLLGFGILFHAIHTFEYWNFQWPYFTLVIAIAFLCKYFVNKRDGAATGIILLLISASALFFTSIMEWLHSIHPALDSYWSVILILVGLYLLFFRKK</sequence>
<keyword evidence="1" id="KW-0472">Membrane</keyword>
<protein>
    <recommendedName>
        <fullName evidence="2">LiaF transmembrane domain-containing protein</fullName>
    </recommendedName>
</protein>
<evidence type="ECO:0000313" key="3">
    <source>
        <dbReference type="EMBL" id="PYZ93664.1"/>
    </source>
</evidence>
<feature type="transmembrane region" description="Helical" evidence="1">
    <location>
        <begin position="7"/>
        <end position="24"/>
    </location>
</feature>
<dbReference type="Proteomes" id="UP000248214">
    <property type="component" value="Unassembled WGS sequence"/>
</dbReference>
<dbReference type="EMBL" id="PDOD01000002">
    <property type="protein sequence ID" value="PYZ93664.1"/>
    <property type="molecule type" value="Genomic_DNA"/>
</dbReference>
<comment type="caution">
    <text evidence="3">The sequence shown here is derived from an EMBL/GenBank/DDBJ whole genome shotgun (WGS) entry which is preliminary data.</text>
</comment>
<reference evidence="3 4" key="1">
    <citation type="submission" date="2017-10" db="EMBL/GenBank/DDBJ databases">
        <title>Bacillus sp. nov., a halophilic bacterium isolated from a Keqin Lake.</title>
        <authorList>
            <person name="Wang H."/>
        </authorList>
    </citation>
    <scope>NUCLEOTIDE SEQUENCE [LARGE SCALE GENOMIC DNA]</scope>
    <source>
        <strain evidence="3 4">KQ-12</strain>
    </source>
</reference>
<feature type="transmembrane region" description="Helical" evidence="1">
    <location>
        <begin position="86"/>
        <end position="104"/>
    </location>
</feature>
<keyword evidence="1" id="KW-1133">Transmembrane helix</keyword>
<organism evidence="3 4">
    <name type="scientific">Salipaludibacillus keqinensis</name>
    <dbReference type="NCBI Taxonomy" id="2045207"/>
    <lineage>
        <taxon>Bacteria</taxon>
        <taxon>Bacillati</taxon>
        <taxon>Bacillota</taxon>
        <taxon>Bacilli</taxon>
        <taxon>Bacillales</taxon>
        <taxon>Bacillaceae</taxon>
    </lineage>
</organism>
<keyword evidence="1" id="KW-0812">Transmembrane</keyword>
<gene>
    <name evidence="3" type="ORF">CR194_10930</name>
</gene>